<accession>A0A1I8AWP1</accession>
<evidence type="ECO:0000313" key="1">
    <source>
        <dbReference type="Proteomes" id="UP000095287"/>
    </source>
</evidence>
<dbReference type="WBParaSite" id="L893_g9855.t1">
    <property type="protein sequence ID" value="L893_g9855.t1"/>
    <property type="gene ID" value="L893_g9855"/>
</dbReference>
<protein>
    <submittedName>
        <fullName evidence="2">Secreted protein</fullName>
    </submittedName>
</protein>
<proteinExistence type="predicted"/>
<name>A0A1I8AWP1_9BILA</name>
<dbReference type="Proteomes" id="UP000095287">
    <property type="component" value="Unplaced"/>
</dbReference>
<dbReference type="AlphaFoldDB" id="A0A1I8AWP1"/>
<keyword evidence="1" id="KW-1185">Reference proteome</keyword>
<reference evidence="2" key="1">
    <citation type="submission" date="2016-11" db="UniProtKB">
        <authorList>
            <consortium name="WormBaseParasite"/>
        </authorList>
    </citation>
    <scope>IDENTIFICATION</scope>
</reference>
<sequence length="89" mass="9906">MFVCRPSGAVNNTCEMRFLEVLTEMYPCCLVFLDYSGVYYGNGKVMSLCRRPAHKRAARLGAHSARSYGLVLCFMLSVLSTSSLDSRVP</sequence>
<organism evidence="1 2">
    <name type="scientific">Steinernema glaseri</name>
    <dbReference type="NCBI Taxonomy" id="37863"/>
    <lineage>
        <taxon>Eukaryota</taxon>
        <taxon>Metazoa</taxon>
        <taxon>Ecdysozoa</taxon>
        <taxon>Nematoda</taxon>
        <taxon>Chromadorea</taxon>
        <taxon>Rhabditida</taxon>
        <taxon>Tylenchina</taxon>
        <taxon>Panagrolaimomorpha</taxon>
        <taxon>Strongyloidoidea</taxon>
        <taxon>Steinernematidae</taxon>
        <taxon>Steinernema</taxon>
    </lineage>
</organism>
<evidence type="ECO:0000313" key="2">
    <source>
        <dbReference type="WBParaSite" id="L893_g9855.t1"/>
    </source>
</evidence>